<evidence type="ECO:0000313" key="2">
    <source>
        <dbReference type="EMBL" id="AVI50821.1"/>
    </source>
</evidence>
<dbReference type="GO" id="GO:0019752">
    <property type="term" value="P:carboxylic acid metabolic process"/>
    <property type="evidence" value="ECO:0007669"/>
    <property type="project" value="TreeGrafter"/>
</dbReference>
<dbReference type="Gene3D" id="3.40.50.300">
    <property type="entry name" value="P-loop containing nucleotide triphosphate hydrolases"/>
    <property type="match status" value="1"/>
</dbReference>
<dbReference type="RefSeq" id="WP_105215943.1">
    <property type="nucleotide sequence ID" value="NZ_CP027062.1"/>
</dbReference>
<dbReference type="AlphaFoldDB" id="A0A2S0HVV5"/>
<dbReference type="GO" id="GO:0016740">
    <property type="term" value="F:transferase activity"/>
    <property type="evidence" value="ECO:0007669"/>
    <property type="project" value="UniProtKB-KW"/>
</dbReference>
<dbReference type="PANTHER" id="PTHR42743">
    <property type="entry name" value="AMINO-ACID AMINOTRANSFERASE"/>
    <property type="match status" value="1"/>
</dbReference>
<evidence type="ECO:0000313" key="3">
    <source>
        <dbReference type="Proteomes" id="UP000238442"/>
    </source>
</evidence>
<accession>A0A2S0HVV5</accession>
<organism evidence="2 3">
    <name type="scientific">Pukyongia salina</name>
    <dbReference type="NCBI Taxonomy" id="2094025"/>
    <lineage>
        <taxon>Bacteria</taxon>
        <taxon>Pseudomonadati</taxon>
        <taxon>Bacteroidota</taxon>
        <taxon>Flavobacteriia</taxon>
        <taxon>Flavobacteriales</taxon>
        <taxon>Flavobacteriaceae</taxon>
        <taxon>Pukyongia</taxon>
    </lineage>
</organism>
<gene>
    <name evidence="2" type="ORF">C5O00_06400</name>
</gene>
<keyword evidence="2" id="KW-0808">Transferase</keyword>
<dbReference type="InterPro" id="IPR027417">
    <property type="entry name" value="P-loop_NTPase"/>
</dbReference>
<dbReference type="EMBL" id="CP027062">
    <property type="protein sequence ID" value="AVI50821.1"/>
    <property type="molecule type" value="Genomic_DNA"/>
</dbReference>
<dbReference type="KEGG" id="aue:C5O00_06400"/>
<dbReference type="OrthoDB" id="272985at2"/>
<protein>
    <submittedName>
        <fullName evidence="2">Sulfotransferase family protein</fullName>
    </submittedName>
</protein>
<dbReference type="PANTHER" id="PTHR42743:SF11">
    <property type="entry name" value="AMINODEOXYCHORISMATE LYASE"/>
    <property type="match status" value="1"/>
</dbReference>
<sequence length="240" mass="27687">MKVINLISGPRNISTALMYSFAQRKDFVVIDEPFYGYYLKQANLAINHPSHFDIIAAMDCEERNVVESIEELAKTQHVFIKGMAHHFLSEEPAYLKNWQNVFLIRHPRKLISSFAKVISNPTLNDIGIKKSFELVKYLEQNNKDIVVIDSDELMIHPENYLKELCGILDIPFYNSMLSWEQGGIPEDGIWAKHWYANVHKTTGFKVQQKQPVQVPPHLGPLLAEALPYYESLTPYILKNK</sequence>
<dbReference type="SUPFAM" id="SSF52540">
    <property type="entry name" value="P-loop containing nucleoside triphosphate hydrolases"/>
    <property type="match status" value="1"/>
</dbReference>
<keyword evidence="3" id="KW-1185">Reference proteome</keyword>
<reference evidence="2 3" key="1">
    <citation type="submission" date="2018-02" db="EMBL/GenBank/DDBJ databases">
        <title>Genomic analysis of the strain RR4-38 isolated from a seawater recirculating aquaculture system.</title>
        <authorList>
            <person name="Kim Y.-S."/>
            <person name="Jang Y.H."/>
            <person name="Kim K.-H."/>
        </authorList>
    </citation>
    <scope>NUCLEOTIDE SEQUENCE [LARGE SCALE GENOMIC DNA]</scope>
    <source>
        <strain evidence="2 3">RR4-38</strain>
    </source>
</reference>
<name>A0A2S0HVV5_9FLAO</name>
<proteinExistence type="inferred from homology"/>
<comment type="similarity">
    <text evidence="1">Belongs to the class-IV pyridoxal-phosphate-dependent aminotransferase family.</text>
</comment>
<dbReference type="Pfam" id="PF19798">
    <property type="entry name" value="Sulfotransfer_5"/>
    <property type="match status" value="1"/>
</dbReference>
<dbReference type="Proteomes" id="UP000238442">
    <property type="component" value="Chromosome"/>
</dbReference>
<evidence type="ECO:0000256" key="1">
    <source>
        <dbReference type="ARBA" id="ARBA00009320"/>
    </source>
</evidence>
<dbReference type="InterPro" id="IPR050571">
    <property type="entry name" value="Class-IV_PLP-Dep_Aminotrnsfr"/>
</dbReference>